<protein>
    <submittedName>
        <fullName evidence="2">GroS Co-chaperonin GroES (HSP10)</fullName>
    </submittedName>
</protein>
<proteinExistence type="predicted"/>
<keyword evidence="1" id="KW-0143">Chaperone</keyword>
<organism evidence="2">
    <name type="scientific">uncultured Caudovirales phage</name>
    <dbReference type="NCBI Taxonomy" id="2100421"/>
    <lineage>
        <taxon>Viruses</taxon>
        <taxon>Duplodnaviria</taxon>
        <taxon>Heunggongvirae</taxon>
        <taxon>Uroviricota</taxon>
        <taxon>Caudoviricetes</taxon>
        <taxon>Peduoviridae</taxon>
        <taxon>Maltschvirus</taxon>
        <taxon>Maltschvirus maltsch</taxon>
    </lineage>
</organism>
<dbReference type="PRINTS" id="PR00297">
    <property type="entry name" value="CHAPERONIN10"/>
</dbReference>
<dbReference type="SMART" id="SM00883">
    <property type="entry name" value="Cpn10"/>
    <property type="match status" value="1"/>
</dbReference>
<dbReference type="EMBL" id="LR796208">
    <property type="protein sequence ID" value="CAB4127412.1"/>
    <property type="molecule type" value="Genomic_DNA"/>
</dbReference>
<dbReference type="InterPro" id="IPR020818">
    <property type="entry name" value="Chaperonin_GroES"/>
</dbReference>
<evidence type="ECO:0000256" key="1">
    <source>
        <dbReference type="ARBA" id="ARBA00023186"/>
    </source>
</evidence>
<dbReference type="InterPro" id="IPR037124">
    <property type="entry name" value="Chaperonin_GroES_sf"/>
</dbReference>
<accession>A0A6J5L1C2</accession>
<gene>
    <name evidence="2" type="ORF">UFOVP84_174</name>
</gene>
<sequence>MSEVTPIRKQILVAQIARQTVSSGGIIIEGARSVANNETARVLAIGSEVTDVQVGDEVLLDWAKGSPVTIDGQQRIIIKEEFIIAVIDRD</sequence>
<dbReference type="InterPro" id="IPR011032">
    <property type="entry name" value="GroES-like_sf"/>
</dbReference>
<dbReference type="GO" id="GO:0044183">
    <property type="term" value="F:protein folding chaperone"/>
    <property type="evidence" value="ECO:0007669"/>
    <property type="project" value="InterPro"/>
</dbReference>
<dbReference type="SUPFAM" id="SSF50129">
    <property type="entry name" value="GroES-like"/>
    <property type="match status" value="1"/>
</dbReference>
<evidence type="ECO:0000313" key="2">
    <source>
        <dbReference type="EMBL" id="CAB4127412.1"/>
    </source>
</evidence>
<reference evidence="2" key="1">
    <citation type="submission" date="2020-04" db="EMBL/GenBank/DDBJ databases">
        <authorList>
            <person name="Chiriac C."/>
            <person name="Salcher M."/>
            <person name="Ghai R."/>
            <person name="Kavagutti S V."/>
        </authorList>
    </citation>
    <scope>NUCLEOTIDE SEQUENCE</scope>
</reference>
<dbReference type="GO" id="GO:0005524">
    <property type="term" value="F:ATP binding"/>
    <property type="evidence" value="ECO:0007669"/>
    <property type="project" value="InterPro"/>
</dbReference>
<dbReference type="Gene3D" id="2.30.33.40">
    <property type="entry name" value="GroES chaperonin"/>
    <property type="match status" value="1"/>
</dbReference>
<dbReference type="Pfam" id="PF00166">
    <property type="entry name" value="Cpn10"/>
    <property type="match status" value="1"/>
</dbReference>
<name>A0A6J5L1C2_9CAUD</name>
<dbReference type="CDD" id="cd00320">
    <property type="entry name" value="cpn10"/>
    <property type="match status" value="1"/>
</dbReference>